<keyword evidence="1" id="KW-1133">Transmembrane helix</keyword>
<comment type="caution">
    <text evidence="2">The sequence shown here is derived from an EMBL/GenBank/DDBJ whole genome shotgun (WGS) entry which is preliminary data.</text>
</comment>
<keyword evidence="3" id="KW-1185">Reference proteome</keyword>
<keyword evidence="1" id="KW-0812">Transmembrane</keyword>
<feature type="transmembrane region" description="Helical" evidence="1">
    <location>
        <begin position="45"/>
        <end position="67"/>
    </location>
</feature>
<name>A0ABU1TRU2_9FLAO</name>
<gene>
    <name evidence="2" type="ORF">J2X31_002606</name>
</gene>
<sequence>MKDKVILVEMLYEKAEQYTKTTFELYRLKTIDKVTDVFASVASRFAIVAVLALFFVLLTVGMALYIGEILGKNYYGFFTLALFYGVLALVLVKKRKPWLDDKLNNYLINEIFKEKKNASN</sequence>
<feature type="transmembrane region" description="Helical" evidence="1">
    <location>
        <begin position="73"/>
        <end position="92"/>
    </location>
</feature>
<keyword evidence="1" id="KW-0472">Membrane</keyword>
<evidence type="ECO:0000256" key="1">
    <source>
        <dbReference type="SAM" id="Phobius"/>
    </source>
</evidence>
<protein>
    <submittedName>
        <fullName evidence="2">Membrane protein</fullName>
    </submittedName>
</protein>
<accession>A0ABU1TRU2</accession>
<evidence type="ECO:0000313" key="3">
    <source>
        <dbReference type="Proteomes" id="UP001255185"/>
    </source>
</evidence>
<dbReference type="EMBL" id="JAVDVI010000011">
    <property type="protein sequence ID" value="MDR6968583.1"/>
    <property type="molecule type" value="Genomic_DNA"/>
</dbReference>
<dbReference type="RefSeq" id="WP_310027192.1">
    <property type="nucleotide sequence ID" value="NZ_JAVDVI010000011.1"/>
</dbReference>
<proteinExistence type="predicted"/>
<organism evidence="2 3">
    <name type="scientific">Flavobacterium arsenatis</name>
    <dbReference type="NCBI Taxonomy" id="1484332"/>
    <lineage>
        <taxon>Bacteria</taxon>
        <taxon>Pseudomonadati</taxon>
        <taxon>Bacteroidota</taxon>
        <taxon>Flavobacteriia</taxon>
        <taxon>Flavobacteriales</taxon>
        <taxon>Flavobacteriaceae</taxon>
        <taxon>Flavobacterium</taxon>
    </lineage>
</organism>
<evidence type="ECO:0000313" key="2">
    <source>
        <dbReference type="EMBL" id="MDR6968583.1"/>
    </source>
</evidence>
<dbReference type="Proteomes" id="UP001255185">
    <property type="component" value="Unassembled WGS sequence"/>
</dbReference>
<reference evidence="2 3" key="1">
    <citation type="submission" date="2023-07" db="EMBL/GenBank/DDBJ databases">
        <title>Sorghum-associated microbial communities from plants grown in Nebraska, USA.</title>
        <authorList>
            <person name="Schachtman D."/>
        </authorList>
    </citation>
    <scope>NUCLEOTIDE SEQUENCE [LARGE SCALE GENOMIC DNA]</scope>
    <source>
        <strain evidence="2 3">3773</strain>
    </source>
</reference>